<evidence type="ECO:0008006" key="3">
    <source>
        <dbReference type="Google" id="ProtNLM"/>
    </source>
</evidence>
<evidence type="ECO:0000313" key="2">
    <source>
        <dbReference type="Proteomes" id="UP000076079"/>
    </source>
</evidence>
<dbReference type="KEGG" id="abac:LuPra_05871"/>
<gene>
    <name evidence="1" type="ORF">LuPra_05871</name>
</gene>
<dbReference type="EMBL" id="CP015136">
    <property type="protein sequence ID" value="AMY12593.1"/>
    <property type="molecule type" value="Genomic_DNA"/>
</dbReference>
<dbReference type="AlphaFoldDB" id="A0A143PWN7"/>
<accession>A0A143PWN7</accession>
<reference evidence="1 2" key="1">
    <citation type="journal article" date="2016" name="Genome Announc.">
        <title>First Complete Genome Sequence of a Subdivision 6 Acidobacterium Strain.</title>
        <authorList>
            <person name="Huang S."/>
            <person name="Vieira S."/>
            <person name="Bunk B."/>
            <person name="Riedel T."/>
            <person name="Sproer C."/>
            <person name="Overmann J."/>
        </authorList>
    </citation>
    <scope>NUCLEOTIDE SEQUENCE [LARGE SCALE GENOMIC DNA]</scope>
    <source>
        <strain evidence="2">DSM 100886 HEG_-6_39</strain>
    </source>
</reference>
<organism evidence="1 2">
    <name type="scientific">Luteitalea pratensis</name>
    <dbReference type="NCBI Taxonomy" id="1855912"/>
    <lineage>
        <taxon>Bacteria</taxon>
        <taxon>Pseudomonadati</taxon>
        <taxon>Acidobacteriota</taxon>
        <taxon>Vicinamibacteria</taxon>
        <taxon>Vicinamibacterales</taxon>
        <taxon>Vicinamibacteraceae</taxon>
        <taxon>Luteitalea</taxon>
    </lineage>
</organism>
<proteinExistence type="predicted"/>
<name>A0A143PWN7_LUTPR</name>
<protein>
    <recommendedName>
        <fullName evidence="3">DUF4845 domain-containing protein</fullName>
    </recommendedName>
</protein>
<sequence length="115" mass="13315">MLRNIVRLVVLGLVVHAAVRIGPEFWHFLKFKDGVTEIASYPGRKTDEQLRDRILQLADQNQVPIGARDVRITREGNRALVSTAWTAQLEYLPTRFYPYDFIVDVEGRPERFNGF</sequence>
<dbReference type="RefSeq" id="WP_110174035.1">
    <property type="nucleotide sequence ID" value="NZ_CP015136.1"/>
</dbReference>
<keyword evidence="2" id="KW-1185">Reference proteome</keyword>
<reference evidence="2" key="2">
    <citation type="submission" date="2016-04" db="EMBL/GenBank/DDBJ databases">
        <title>First Complete Genome Sequence of a Subdivision 6 Acidobacterium.</title>
        <authorList>
            <person name="Huang S."/>
            <person name="Vieira S."/>
            <person name="Bunk B."/>
            <person name="Riedel T."/>
            <person name="Sproeer C."/>
            <person name="Overmann J."/>
        </authorList>
    </citation>
    <scope>NUCLEOTIDE SEQUENCE [LARGE SCALE GENOMIC DNA]</scope>
    <source>
        <strain evidence="2">DSM 100886 HEG_-6_39</strain>
    </source>
</reference>
<dbReference type="Proteomes" id="UP000076079">
    <property type="component" value="Chromosome"/>
</dbReference>
<evidence type="ECO:0000313" key="1">
    <source>
        <dbReference type="EMBL" id="AMY12593.1"/>
    </source>
</evidence>